<dbReference type="Proteomes" id="UP000642070">
    <property type="component" value="Unassembled WGS sequence"/>
</dbReference>
<dbReference type="InterPro" id="IPR050861">
    <property type="entry name" value="Dihydroxyacetone_Kinase"/>
</dbReference>
<feature type="domain" description="DhaK" evidence="1">
    <location>
        <begin position="9"/>
        <end position="341"/>
    </location>
</feature>
<dbReference type="Pfam" id="PF02733">
    <property type="entry name" value="Dak1"/>
    <property type="match status" value="1"/>
</dbReference>
<comment type="caution">
    <text evidence="2">The sequence shown here is derived from an EMBL/GenBank/DDBJ whole genome shotgun (WGS) entry which is preliminary data.</text>
</comment>
<dbReference type="GO" id="GO:0005829">
    <property type="term" value="C:cytosol"/>
    <property type="evidence" value="ECO:0007669"/>
    <property type="project" value="TreeGrafter"/>
</dbReference>
<dbReference type="SUPFAM" id="SSF82549">
    <property type="entry name" value="DAK1/DegV-like"/>
    <property type="match status" value="1"/>
</dbReference>
<dbReference type="FunFam" id="3.40.50.10440:FF:000001">
    <property type="entry name" value="Dihydroxyacetone kinase, DhaK subunit"/>
    <property type="match status" value="1"/>
</dbReference>
<proteinExistence type="predicted"/>
<reference evidence="2" key="1">
    <citation type="journal article" date="2014" name="Int. J. Syst. Evol. Microbiol.">
        <title>Complete genome sequence of Corynebacterium casei LMG S-19264T (=DSM 44701T), isolated from a smear-ripened cheese.</title>
        <authorList>
            <consortium name="US DOE Joint Genome Institute (JGI-PGF)"/>
            <person name="Walter F."/>
            <person name="Albersmeier A."/>
            <person name="Kalinowski J."/>
            <person name="Ruckert C."/>
        </authorList>
    </citation>
    <scope>NUCLEOTIDE SEQUENCE</scope>
    <source>
        <strain evidence="2">JCM 19831</strain>
    </source>
</reference>
<dbReference type="GO" id="GO:0004371">
    <property type="term" value="F:glycerone kinase activity"/>
    <property type="evidence" value="ECO:0007669"/>
    <property type="project" value="InterPro"/>
</dbReference>
<dbReference type="EMBL" id="BMPI01000019">
    <property type="protein sequence ID" value="GGM35707.1"/>
    <property type="molecule type" value="Genomic_DNA"/>
</dbReference>
<keyword evidence="2" id="KW-0418">Kinase</keyword>
<protein>
    <submittedName>
        <fullName evidence="2">Dihydroxyacetone kinase</fullName>
    </submittedName>
</protein>
<keyword evidence="2" id="KW-0808">Transferase</keyword>
<organism evidence="2 3">
    <name type="scientific">Dactylosporangium sucinum</name>
    <dbReference type="NCBI Taxonomy" id="1424081"/>
    <lineage>
        <taxon>Bacteria</taxon>
        <taxon>Bacillati</taxon>
        <taxon>Actinomycetota</taxon>
        <taxon>Actinomycetes</taxon>
        <taxon>Micromonosporales</taxon>
        <taxon>Micromonosporaceae</taxon>
        <taxon>Dactylosporangium</taxon>
    </lineage>
</organism>
<keyword evidence="3" id="KW-1185">Reference proteome</keyword>
<dbReference type="PROSITE" id="PS51481">
    <property type="entry name" value="DHAK"/>
    <property type="match status" value="1"/>
</dbReference>
<evidence type="ECO:0000259" key="1">
    <source>
        <dbReference type="PROSITE" id="PS51481"/>
    </source>
</evidence>
<dbReference type="Gene3D" id="3.30.1180.20">
    <property type="entry name" value="Dihydroxyacetone kinase, domain 2"/>
    <property type="match status" value="1"/>
</dbReference>
<dbReference type="Gene3D" id="3.40.50.10440">
    <property type="entry name" value="Dihydroxyacetone kinase, domain 1"/>
    <property type="match status" value="1"/>
</dbReference>
<dbReference type="InterPro" id="IPR004006">
    <property type="entry name" value="DhaK_dom"/>
</dbReference>
<dbReference type="GO" id="GO:0019563">
    <property type="term" value="P:glycerol catabolic process"/>
    <property type="evidence" value="ECO:0007669"/>
    <property type="project" value="TreeGrafter"/>
</dbReference>
<accession>A0A917TSR2</accession>
<dbReference type="PANTHER" id="PTHR28629:SF4">
    <property type="entry name" value="TRIOKINASE_FMN CYCLASE"/>
    <property type="match status" value="1"/>
</dbReference>
<gene>
    <name evidence="2" type="ORF">GCM10007977_041400</name>
</gene>
<evidence type="ECO:0000313" key="3">
    <source>
        <dbReference type="Proteomes" id="UP000642070"/>
    </source>
</evidence>
<sequence length="343" mass="35172">MSIRSLADDGATLVASGLTSLQRAHPDLVAISEEPAYVIRAGATPAKVALVSGGGSGHEPLHTGFVGMGMLDAAVPGAVFASPTAFDISTAIRAAHRDRGALLIVKNYTGDVLNFSIAAELAAEDGIATETVLVDDDVATDLQRVDGAGPSQPDSHRPGRRGTAAVIAVEKICGAAAEAGAGLAEVAALGRDVVHSSGTMALAFRACTHPGDDRPAFDLGDDEIEFGVGIHGERGVEVRPRAQAGELIAALTAPVQEGLGLGRGDAVIAIVNGLGAMTGLELSLAHHELDGYLGARGVTIARTLVGNYVTSLDMRGLSITLVRATDRFVELWDAPVRTPALTW</sequence>
<name>A0A917TSR2_9ACTN</name>
<dbReference type="AlphaFoldDB" id="A0A917TSR2"/>
<evidence type="ECO:0000313" key="2">
    <source>
        <dbReference type="EMBL" id="GGM35707.1"/>
    </source>
</evidence>
<dbReference type="PANTHER" id="PTHR28629">
    <property type="entry name" value="TRIOKINASE/FMN CYCLASE"/>
    <property type="match status" value="1"/>
</dbReference>
<reference evidence="2" key="2">
    <citation type="submission" date="2020-09" db="EMBL/GenBank/DDBJ databases">
        <authorList>
            <person name="Sun Q."/>
            <person name="Ohkuma M."/>
        </authorList>
    </citation>
    <scope>NUCLEOTIDE SEQUENCE</scope>
    <source>
        <strain evidence="2">JCM 19831</strain>
    </source>
</reference>
<dbReference type="RefSeq" id="WP_190251532.1">
    <property type="nucleotide sequence ID" value="NZ_BMPI01000019.1"/>
</dbReference>